<name>A0A6J4PHY7_9BACT</name>
<feature type="non-terminal residue" evidence="2">
    <location>
        <position position="1"/>
    </location>
</feature>
<reference evidence="2" key="1">
    <citation type="submission" date="2020-02" db="EMBL/GenBank/DDBJ databases">
        <authorList>
            <person name="Meier V. D."/>
        </authorList>
    </citation>
    <scope>NUCLEOTIDE SEQUENCE</scope>
    <source>
        <strain evidence="2">AVDCRST_MAG64</strain>
    </source>
</reference>
<proteinExistence type="predicted"/>
<feature type="compositionally biased region" description="Basic and acidic residues" evidence="1">
    <location>
        <begin position="72"/>
        <end position="90"/>
    </location>
</feature>
<gene>
    <name evidence="2" type="ORF">AVDCRST_MAG64-2625</name>
</gene>
<evidence type="ECO:0000313" key="2">
    <source>
        <dbReference type="EMBL" id="CAA9416415.1"/>
    </source>
</evidence>
<evidence type="ECO:0000256" key="1">
    <source>
        <dbReference type="SAM" id="MobiDB-lite"/>
    </source>
</evidence>
<sequence length="90" mass="9678">DQEKSTGLRHRAGGGARTAAAGRARGRRTDPGVALPVHRDLGPVQQRRSSGTAAQGVVDRRSCRSRGTAARRGHDPHDCPRRLPGDRPRL</sequence>
<accession>A0A6J4PHY7</accession>
<organism evidence="2">
    <name type="scientific">uncultured Phycisphaerae bacterium</name>
    <dbReference type="NCBI Taxonomy" id="904963"/>
    <lineage>
        <taxon>Bacteria</taxon>
        <taxon>Pseudomonadati</taxon>
        <taxon>Planctomycetota</taxon>
        <taxon>Phycisphaerae</taxon>
        <taxon>environmental samples</taxon>
    </lineage>
</organism>
<feature type="region of interest" description="Disordered" evidence="1">
    <location>
        <begin position="1"/>
        <end position="90"/>
    </location>
</feature>
<dbReference type="EMBL" id="CADCUQ010000588">
    <property type="protein sequence ID" value="CAA9416415.1"/>
    <property type="molecule type" value="Genomic_DNA"/>
</dbReference>
<dbReference type="AlphaFoldDB" id="A0A6J4PHY7"/>
<protein>
    <submittedName>
        <fullName evidence="2">Uncharacterized protein</fullName>
    </submittedName>
</protein>
<feature type="non-terminal residue" evidence="2">
    <location>
        <position position="90"/>
    </location>
</feature>